<dbReference type="InterPro" id="IPR036047">
    <property type="entry name" value="F-box-like_dom_sf"/>
</dbReference>
<dbReference type="GO" id="GO:0032436">
    <property type="term" value="P:positive regulation of proteasomal ubiquitin-dependent protein catabolic process"/>
    <property type="evidence" value="ECO:0007669"/>
    <property type="project" value="TreeGrafter"/>
</dbReference>
<feature type="domain" description="F-box" evidence="2">
    <location>
        <begin position="97"/>
        <end position="134"/>
    </location>
</feature>
<dbReference type="GO" id="GO:0000209">
    <property type="term" value="P:protein polyubiquitination"/>
    <property type="evidence" value="ECO:0007669"/>
    <property type="project" value="TreeGrafter"/>
</dbReference>
<dbReference type="InterPro" id="IPR001810">
    <property type="entry name" value="F-box_dom"/>
</dbReference>
<name>A0A978VCW4_ZIZJJ</name>
<reference evidence="3" key="1">
    <citation type="journal article" date="2021" name="Front. Plant Sci.">
        <title>Chromosome-Scale Genome Assembly for Chinese Sour Jujube and Insights Into Its Genome Evolution and Domestication Signature.</title>
        <authorList>
            <person name="Shen L.-Y."/>
            <person name="Luo H."/>
            <person name="Wang X.-L."/>
            <person name="Wang X.-M."/>
            <person name="Qiu X.-J."/>
            <person name="Liu H."/>
            <person name="Zhou S.-S."/>
            <person name="Jia K.-H."/>
            <person name="Nie S."/>
            <person name="Bao Y.-T."/>
            <person name="Zhang R.-G."/>
            <person name="Yun Q.-Z."/>
            <person name="Chai Y.-H."/>
            <person name="Lu J.-Y."/>
            <person name="Li Y."/>
            <person name="Zhao S.-W."/>
            <person name="Mao J.-F."/>
            <person name="Jia S.-G."/>
            <person name="Mao Y.-M."/>
        </authorList>
    </citation>
    <scope>NUCLEOTIDE SEQUENCE</scope>
    <source>
        <strain evidence="3">AT0</strain>
        <tissue evidence="3">Leaf</tissue>
    </source>
</reference>
<evidence type="ECO:0000313" key="4">
    <source>
        <dbReference type="Proteomes" id="UP000813462"/>
    </source>
</evidence>
<evidence type="ECO:0000313" key="3">
    <source>
        <dbReference type="EMBL" id="KAH7528203.1"/>
    </source>
</evidence>
<comment type="caution">
    <text evidence="3">The sequence shown here is derived from an EMBL/GenBank/DDBJ whole genome shotgun (WGS) entry which is preliminary data.</text>
</comment>
<dbReference type="AlphaFoldDB" id="A0A978VCW4"/>
<feature type="signal peptide" evidence="1">
    <location>
        <begin position="1"/>
        <end position="25"/>
    </location>
</feature>
<protein>
    <recommendedName>
        <fullName evidence="2">F-box domain-containing protein</fullName>
    </recommendedName>
</protein>
<proteinExistence type="predicted"/>
<dbReference type="PANTHER" id="PTHR14939">
    <property type="entry name" value="F-BOX ONLY PROTEIN 22"/>
    <property type="match status" value="1"/>
</dbReference>
<dbReference type="PANTHER" id="PTHR14939:SF5">
    <property type="entry name" value="F-BOX ONLY PROTEIN 22"/>
    <property type="match status" value="1"/>
</dbReference>
<accession>A0A978VCW4</accession>
<sequence length="510" mass="56146">MRFLESTKSTRFALLLILLPVEVESKVERTEEDVTDQENGCERDNVKVLTSGLVDLAADNVASTKSNGNGLWWSTGISSSPLPPNSDSISPSTTTCFSHFNDDLLHNIICKLTATSFASAACVNKSWNKICNRVLSLPKLSSALSLDSSHHIAVREVLDKVLAEPIRPHFVMANVGSGYPLFEVLKLISKRLGSKTPIIVSTAGCGIIGRDATADKFKEVKWWDFRGFNDEDVNYGIVLTVGYVPGLKVDAVPLLRSTKEPQHEMDCEFISDIKDYKFSISGSTSSRDYTVWNNAMPSDTVIVGDVKGRFLYISSDESRNVCGSAKYLTDAVALVFAKDKEKSSGKIQFNVGLSNGVSAVGPKYKAVHIILIFLICYIGIKKPGKCSVGSEKPRLISSLEFHAVLGVNDKYLFVDGDGLRSGNDFQFYHFDPDTALSSCIGKFLEVLSSLTNTVDVSNLSSLHLQTTFVAFHWQEYFAKEKLDVAQLAWERKVREKGMANTACMYTALFV</sequence>
<dbReference type="SUPFAM" id="SSF81383">
    <property type="entry name" value="F-box domain"/>
    <property type="match status" value="1"/>
</dbReference>
<keyword evidence="1" id="KW-0732">Signal</keyword>
<evidence type="ECO:0000259" key="2">
    <source>
        <dbReference type="Pfam" id="PF00646"/>
    </source>
</evidence>
<evidence type="ECO:0000256" key="1">
    <source>
        <dbReference type="SAM" id="SignalP"/>
    </source>
</evidence>
<dbReference type="EMBL" id="JAEACU010000005">
    <property type="protein sequence ID" value="KAH7528203.1"/>
    <property type="molecule type" value="Genomic_DNA"/>
</dbReference>
<gene>
    <name evidence="3" type="ORF">FEM48_Zijuj05G0047400</name>
</gene>
<organism evidence="3 4">
    <name type="scientific">Ziziphus jujuba var. spinosa</name>
    <dbReference type="NCBI Taxonomy" id="714518"/>
    <lineage>
        <taxon>Eukaryota</taxon>
        <taxon>Viridiplantae</taxon>
        <taxon>Streptophyta</taxon>
        <taxon>Embryophyta</taxon>
        <taxon>Tracheophyta</taxon>
        <taxon>Spermatophyta</taxon>
        <taxon>Magnoliopsida</taxon>
        <taxon>eudicotyledons</taxon>
        <taxon>Gunneridae</taxon>
        <taxon>Pentapetalae</taxon>
        <taxon>rosids</taxon>
        <taxon>fabids</taxon>
        <taxon>Rosales</taxon>
        <taxon>Rhamnaceae</taxon>
        <taxon>Paliureae</taxon>
        <taxon>Ziziphus</taxon>
    </lineage>
</organism>
<dbReference type="Pfam" id="PF00646">
    <property type="entry name" value="F-box"/>
    <property type="match status" value="1"/>
</dbReference>
<dbReference type="Proteomes" id="UP000813462">
    <property type="component" value="Unassembled WGS sequence"/>
</dbReference>
<feature type="chain" id="PRO_5037471405" description="F-box domain-containing protein" evidence="1">
    <location>
        <begin position="26"/>
        <end position="510"/>
    </location>
</feature>